<keyword evidence="6" id="KW-0482">Metalloprotease</keyword>
<evidence type="ECO:0000256" key="5">
    <source>
        <dbReference type="ARBA" id="ARBA00022833"/>
    </source>
</evidence>
<dbReference type="KEGG" id="gph:GEMMAAP_19210"/>
<accession>A0A143BP14</accession>
<proteinExistence type="predicted"/>
<evidence type="ECO:0000256" key="3">
    <source>
        <dbReference type="ARBA" id="ARBA00022723"/>
    </source>
</evidence>
<keyword evidence="4" id="KW-0378">Hydrolase</keyword>
<evidence type="ECO:0000256" key="6">
    <source>
        <dbReference type="ARBA" id="ARBA00023049"/>
    </source>
</evidence>
<reference evidence="9 10" key="1">
    <citation type="journal article" date="2014" name="Proc. Natl. Acad. Sci. U.S.A.">
        <title>Functional type 2 photosynthetic reaction centers found in the rare bacterial phylum Gemmatimonadetes.</title>
        <authorList>
            <person name="Zeng Y."/>
            <person name="Feng F."/>
            <person name="Medova H."/>
            <person name="Dean J."/>
            <person name="Koblizek M."/>
        </authorList>
    </citation>
    <scope>NUCLEOTIDE SEQUENCE [LARGE SCALE GENOMIC DNA]</scope>
    <source>
        <strain evidence="9 10">AP64</strain>
    </source>
</reference>
<reference evidence="9 10" key="2">
    <citation type="journal article" date="2016" name="Environ. Microbiol. Rep.">
        <title>Metagenomic evidence for the presence of phototrophic Gemmatimonadetes bacteria in diverse environments.</title>
        <authorList>
            <person name="Zeng Y."/>
            <person name="Baumbach J."/>
            <person name="Barbosa E.G."/>
            <person name="Azevedo V."/>
            <person name="Zhang C."/>
            <person name="Koblizek M."/>
        </authorList>
    </citation>
    <scope>NUCLEOTIDE SEQUENCE [LARGE SCALE GENOMIC DNA]</scope>
    <source>
        <strain evidence="9 10">AP64</strain>
    </source>
</reference>
<keyword evidence="3" id="KW-0479">Metal-binding</keyword>
<dbReference type="Gene3D" id="3.40.1000.10">
    <property type="entry name" value="Mog1/PsbP, alpha/beta/alpha sandwich"/>
    <property type="match status" value="1"/>
</dbReference>
<name>A0A143BP14_9BACT</name>
<sequence>MRMRVHFLVTMVTVAALTACATNPVTGRRELSLISEAQEIQMGREASQNDLRRVGAAPSAEAQALVRRMGSQMAAKSERPSLPWEFHVLDDAAVNAFAYPGGFIFVTRGLMTYLNSEAELAEVVGHEIGHVTAKHTVAAMSQQQLAQIGLVGASILSPTIAKYGDLLGGGASLLFLKFGRDDELQSDALGFQYSLAQGYDVREAPKVFTTLGRLSGGSGRVPEWQSTHPDPGNRIQRAEQRLTQVPASALAASRVNRDAYLRIVNGMVFGENPRNGYFTGTRFLHPDLRFQLDFPQGWKTANQPDAVVAVSPDNGAQIQLVPGQGTPAQALQGLLQQQGITVRQSGQTTVNGIPAVIASFDAQLQQGTLNGLALALSYGNSTYLLLGLTVPQVAAQQGPAVEASLRSFRPLTEAAALGVQPARVQLVTLEQAMTGQQFVQRYPSSVSAETIYVINGIEAGTTLPKGMLVKRVVGGLGR</sequence>
<dbReference type="PANTHER" id="PTHR22726">
    <property type="entry name" value="METALLOENDOPEPTIDASE OMA1"/>
    <property type="match status" value="1"/>
</dbReference>
<keyword evidence="5" id="KW-0862">Zinc</keyword>
<dbReference type="Pfam" id="PF01435">
    <property type="entry name" value="Peptidase_M48"/>
    <property type="match status" value="1"/>
</dbReference>
<dbReference type="RefSeq" id="WP_026851029.1">
    <property type="nucleotide sequence ID" value="NZ_CP011454.1"/>
</dbReference>
<evidence type="ECO:0000256" key="7">
    <source>
        <dbReference type="SAM" id="SignalP"/>
    </source>
</evidence>
<dbReference type="eggNOG" id="COG4784">
    <property type="taxonomic scope" value="Bacteria"/>
</dbReference>
<keyword evidence="10" id="KW-1185">Reference proteome</keyword>
<dbReference type="GO" id="GO:0051603">
    <property type="term" value="P:proteolysis involved in protein catabolic process"/>
    <property type="evidence" value="ECO:0007669"/>
    <property type="project" value="TreeGrafter"/>
</dbReference>
<feature type="chain" id="PRO_5007507028" description="Peptidase M48 domain-containing protein" evidence="7">
    <location>
        <begin position="22"/>
        <end position="478"/>
    </location>
</feature>
<evidence type="ECO:0000256" key="1">
    <source>
        <dbReference type="ARBA" id="ARBA00001947"/>
    </source>
</evidence>
<dbReference type="GO" id="GO:0046872">
    <property type="term" value="F:metal ion binding"/>
    <property type="evidence" value="ECO:0007669"/>
    <property type="project" value="UniProtKB-KW"/>
</dbReference>
<evidence type="ECO:0000313" key="9">
    <source>
        <dbReference type="EMBL" id="AMW06335.1"/>
    </source>
</evidence>
<organism evidence="9 10">
    <name type="scientific">Gemmatimonas phototrophica</name>
    <dbReference type="NCBI Taxonomy" id="1379270"/>
    <lineage>
        <taxon>Bacteria</taxon>
        <taxon>Pseudomonadati</taxon>
        <taxon>Gemmatimonadota</taxon>
        <taxon>Gemmatimonadia</taxon>
        <taxon>Gemmatimonadales</taxon>
        <taxon>Gemmatimonadaceae</taxon>
        <taxon>Gemmatimonas</taxon>
    </lineage>
</organism>
<dbReference type="InterPro" id="IPR051156">
    <property type="entry name" value="Mito/Outer_Membr_Metalloprot"/>
</dbReference>
<dbReference type="PANTHER" id="PTHR22726:SF1">
    <property type="entry name" value="METALLOENDOPEPTIDASE OMA1, MITOCHONDRIAL"/>
    <property type="match status" value="1"/>
</dbReference>
<dbReference type="AlphaFoldDB" id="A0A143BP14"/>
<evidence type="ECO:0000259" key="8">
    <source>
        <dbReference type="Pfam" id="PF01435"/>
    </source>
</evidence>
<feature type="domain" description="Peptidase M48" evidence="8">
    <location>
        <begin position="63"/>
        <end position="241"/>
    </location>
</feature>
<evidence type="ECO:0000256" key="2">
    <source>
        <dbReference type="ARBA" id="ARBA00022670"/>
    </source>
</evidence>
<dbReference type="EMBL" id="CP011454">
    <property type="protein sequence ID" value="AMW06335.1"/>
    <property type="molecule type" value="Genomic_DNA"/>
</dbReference>
<comment type="cofactor">
    <cofactor evidence="1">
        <name>Zn(2+)</name>
        <dbReference type="ChEBI" id="CHEBI:29105"/>
    </cofactor>
</comment>
<dbReference type="PROSITE" id="PS51257">
    <property type="entry name" value="PROKAR_LIPOPROTEIN"/>
    <property type="match status" value="1"/>
</dbReference>
<evidence type="ECO:0000313" key="10">
    <source>
        <dbReference type="Proteomes" id="UP000076404"/>
    </source>
</evidence>
<feature type="signal peptide" evidence="7">
    <location>
        <begin position="1"/>
        <end position="21"/>
    </location>
</feature>
<gene>
    <name evidence="9" type="ORF">GEMMAAP_19210</name>
</gene>
<dbReference type="GO" id="GO:0004222">
    <property type="term" value="F:metalloendopeptidase activity"/>
    <property type="evidence" value="ECO:0007669"/>
    <property type="project" value="InterPro"/>
</dbReference>
<dbReference type="InterPro" id="IPR001915">
    <property type="entry name" value="Peptidase_M48"/>
</dbReference>
<dbReference type="STRING" id="1379270.GEMMAAP_19210"/>
<evidence type="ECO:0000256" key="4">
    <source>
        <dbReference type="ARBA" id="ARBA00022801"/>
    </source>
</evidence>
<dbReference type="OrthoDB" id="9810445at2"/>
<dbReference type="GO" id="GO:0016020">
    <property type="term" value="C:membrane"/>
    <property type="evidence" value="ECO:0007669"/>
    <property type="project" value="TreeGrafter"/>
</dbReference>
<keyword evidence="2" id="KW-0645">Protease</keyword>
<keyword evidence="7" id="KW-0732">Signal</keyword>
<dbReference type="Gene3D" id="3.30.2010.10">
    <property type="entry name" value="Metalloproteases ('zincins'), catalytic domain"/>
    <property type="match status" value="1"/>
</dbReference>
<dbReference type="Proteomes" id="UP000076404">
    <property type="component" value="Chromosome"/>
</dbReference>
<protein>
    <recommendedName>
        <fullName evidence="8">Peptidase M48 domain-containing protein</fullName>
    </recommendedName>
</protein>